<dbReference type="AlphaFoldDB" id="A0A1H7W1I0"/>
<reference evidence="2" key="1">
    <citation type="submission" date="2016-10" db="EMBL/GenBank/DDBJ databases">
        <authorList>
            <person name="Varghese N."/>
            <person name="Submissions S."/>
        </authorList>
    </citation>
    <scope>NUCLEOTIDE SEQUENCE [LARGE SCALE GENOMIC DNA]</scope>
    <source>
        <strain evidence="2">DSM 17453</strain>
    </source>
</reference>
<sequence length="75" mass="9001">MTKHFEEKDWIQVSDGFKFEVEMQEHDKKPIIQTYQTDGNTFRHMTVPTIIVENIIRLEVNRPFNGYVVVIFDKE</sequence>
<evidence type="ECO:0000313" key="1">
    <source>
        <dbReference type="EMBL" id="SEM15366.1"/>
    </source>
</evidence>
<proteinExistence type="predicted"/>
<dbReference type="RefSeq" id="WP_089998183.1">
    <property type="nucleotide sequence ID" value="NZ_DAMCDB010000104.1"/>
</dbReference>
<keyword evidence="2" id="KW-1185">Reference proteome</keyword>
<evidence type="ECO:0000313" key="2">
    <source>
        <dbReference type="Proteomes" id="UP000199450"/>
    </source>
</evidence>
<name>A0A1H7W1I0_9FLAO</name>
<protein>
    <submittedName>
        <fullName evidence="1">Uncharacterized protein</fullName>
    </submittedName>
</protein>
<dbReference type="OrthoDB" id="1264887at2"/>
<dbReference type="Proteomes" id="UP000199450">
    <property type="component" value="Unassembled WGS sequence"/>
</dbReference>
<dbReference type="EMBL" id="FOBV01000001">
    <property type="protein sequence ID" value="SEM15366.1"/>
    <property type="molecule type" value="Genomic_DNA"/>
</dbReference>
<organism evidence="1 2">
    <name type="scientific">Chryseobacterium taichungense</name>
    <dbReference type="NCBI Taxonomy" id="295069"/>
    <lineage>
        <taxon>Bacteria</taxon>
        <taxon>Pseudomonadati</taxon>
        <taxon>Bacteroidota</taxon>
        <taxon>Flavobacteriia</taxon>
        <taxon>Flavobacteriales</taxon>
        <taxon>Weeksellaceae</taxon>
        <taxon>Chryseobacterium group</taxon>
        <taxon>Chryseobacterium</taxon>
    </lineage>
</organism>
<accession>A0A1H7W1I0</accession>
<gene>
    <name evidence="1" type="ORF">SAMN05421856_101427</name>
</gene>